<dbReference type="PIRSF" id="PIRSF017082">
    <property type="entry name" value="YflP"/>
    <property type="match status" value="1"/>
</dbReference>
<dbReference type="EMBL" id="CP047650">
    <property type="protein sequence ID" value="QHI98543.1"/>
    <property type="molecule type" value="Genomic_DNA"/>
</dbReference>
<evidence type="ECO:0000313" key="3">
    <source>
        <dbReference type="Proteomes" id="UP000464787"/>
    </source>
</evidence>
<proteinExistence type="inferred from homology"/>
<name>A0A857J5N3_9BURK</name>
<dbReference type="SUPFAM" id="SSF53850">
    <property type="entry name" value="Periplasmic binding protein-like II"/>
    <property type="match status" value="1"/>
</dbReference>
<dbReference type="AlphaFoldDB" id="A0A857J5N3"/>
<dbReference type="InterPro" id="IPR005064">
    <property type="entry name" value="BUG"/>
</dbReference>
<sequence length="324" mass="33772">MSHHHISRRGLCALAAGLALGGSARAQSGRITRLVVAFPPGGPVDFVARTVAEQLGKELGHQVIIENRAGANGAIAAEYVSHAPPDGNTLWLTSVGAVAINPSLYDKLAYDMQKDLQPVGLVVRNVEVLVVPADAPWKTGADFVAAARQSKQPLTLASSGTGSVPHLAMELLADAGKAPLLHVPYKGAAPAITDVIAGHVNGFFGDIPGLLPFIKTGKLRPIGLAASHRHPLLPEVKTFAEMGVPGVDSDNWYAVFAGRAVPPAEIERVSAALRKTLGDEGVRGRLSASGAEPAPSSPAELAALLKQDSEKWGRVVRAKNIKAD</sequence>
<dbReference type="PANTHER" id="PTHR42928">
    <property type="entry name" value="TRICARBOXYLATE-BINDING PROTEIN"/>
    <property type="match status" value="1"/>
</dbReference>
<accession>A0A857J5N3</accession>
<dbReference type="Proteomes" id="UP000464787">
    <property type="component" value="Chromosome"/>
</dbReference>
<dbReference type="Gene3D" id="3.40.190.150">
    <property type="entry name" value="Bordetella uptake gene, domain 1"/>
    <property type="match status" value="1"/>
</dbReference>
<protein>
    <submittedName>
        <fullName evidence="2">Tripartite tricarboxylate transporter substrate binding protein</fullName>
    </submittedName>
</protein>
<dbReference type="Pfam" id="PF03401">
    <property type="entry name" value="TctC"/>
    <property type="match status" value="1"/>
</dbReference>
<gene>
    <name evidence="2" type="ORF">GT347_11370</name>
</gene>
<dbReference type="PANTHER" id="PTHR42928:SF5">
    <property type="entry name" value="BLR1237 PROTEIN"/>
    <property type="match status" value="1"/>
</dbReference>
<reference evidence="2 3" key="1">
    <citation type="submission" date="2020-01" db="EMBL/GenBank/DDBJ databases">
        <title>Genome sequencing of strain KACC 21265.</title>
        <authorList>
            <person name="Heo J."/>
            <person name="Kim S.-J."/>
            <person name="Kim J.-S."/>
            <person name="Hong S.-B."/>
            <person name="Kwon S.-W."/>
        </authorList>
    </citation>
    <scope>NUCLEOTIDE SEQUENCE [LARGE SCALE GENOMIC DNA]</scope>
    <source>
        <strain evidence="2 3">KACC 21265</strain>
    </source>
</reference>
<dbReference type="KEGG" id="xyk:GT347_11370"/>
<comment type="similarity">
    <text evidence="1">Belongs to the UPF0065 (bug) family.</text>
</comment>
<dbReference type="Gene3D" id="3.40.190.10">
    <property type="entry name" value="Periplasmic binding protein-like II"/>
    <property type="match status" value="1"/>
</dbReference>
<organism evidence="2 3">
    <name type="scientific">Xylophilus rhododendri</name>
    <dbReference type="NCBI Taxonomy" id="2697032"/>
    <lineage>
        <taxon>Bacteria</taxon>
        <taxon>Pseudomonadati</taxon>
        <taxon>Pseudomonadota</taxon>
        <taxon>Betaproteobacteria</taxon>
        <taxon>Burkholderiales</taxon>
        <taxon>Xylophilus</taxon>
    </lineage>
</organism>
<dbReference type="InterPro" id="IPR042100">
    <property type="entry name" value="Bug_dom1"/>
</dbReference>
<evidence type="ECO:0000313" key="2">
    <source>
        <dbReference type="EMBL" id="QHI98543.1"/>
    </source>
</evidence>
<keyword evidence="3" id="KW-1185">Reference proteome</keyword>
<dbReference type="RefSeq" id="WP_160552060.1">
    <property type="nucleotide sequence ID" value="NZ_CP047650.1"/>
</dbReference>
<dbReference type="CDD" id="cd07012">
    <property type="entry name" value="PBP2_Bug_TTT"/>
    <property type="match status" value="1"/>
</dbReference>
<evidence type="ECO:0000256" key="1">
    <source>
        <dbReference type="ARBA" id="ARBA00006987"/>
    </source>
</evidence>